<proteinExistence type="predicted"/>
<evidence type="ECO:0000313" key="2">
    <source>
        <dbReference type="EMBL" id="EYB95439.1"/>
    </source>
</evidence>
<organism evidence="2 3">
    <name type="scientific">Ancylostoma ceylanicum</name>
    <dbReference type="NCBI Taxonomy" id="53326"/>
    <lineage>
        <taxon>Eukaryota</taxon>
        <taxon>Metazoa</taxon>
        <taxon>Ecdysozoa</taxon>
        <taxon>Nematoda</taxon>
        <taxon>Chromadorea</taxon>
        <taxon>Rhabditida</taxon>
        <taxon>Rhabditina</taxon>
        <taxon>Rhabditomorpha</taxon>
        <taxon>Strongyloidea</taxon>
        <taxon>Ancylostomatidae</taxon>
        <taxon>Ancylostomatinae</taxon>
        <taxon>Ancylostoma</taxon>
    </lineage>
</organism>
<sequence length="188" mass="20810">MDTFRLREQEDAPKPILLRKKRRKVLPPFGSAFKSVLKKAPLVAHSPNVVAGIGSPKENVAAVPIDGLVGQSKSAFHAQDPKDLLEQRQALQGSHTAVQGGAKLKKHKHKSKLKHDSELSGKPTGGRKSQIRRTTSAKSSLSGISSNKRARRRRSQKPMRRKKTRRKKEEPSTDSSESESKSGNIIYH</sequence>
<feature type="compositionally biased region" description="Basic residues" evidence="1">
    <location>
        <begin position="103"/>
        <end position="113"/>
    </location>
</feature>
<reference evidence="3" key="1">
    <citation type="journal article" date="2015" name="Nat. Genet.">
        <title>The genome and transcriptome of the zoonotic hookworm Ancylostoma ceylanicum identify infection-specific gene families.</title>
        <authorList>
            <person name="Schwarz E.M."/>
            <person name="Hu Y."/>
            <person name="Antoshechkin I."/>
            <person name="Miller M.M."/>
            <person name="Sternberg P.W."/>
            <person name="Aroian R.V."/>
        </authorList>
    </citation>
    <scope>NUCLEOTIDE SEQUENCE</scope>
    <source>
        <strain evidence="3">HY135</strain>
    </source>
</reference>
<name>A0A016SYN0_9BILA</name>
<dbReference type="Proteomes" id="UP000024635">
    <property type="component" value="Unassembled WGS sequence"/>
</dbReference>
<accession>A0A016SYN0</accession>
<comment type="caution">
    <text evidence="2">The sequence shown here is derived from an EMBL/GenBank/DDBJ whole genome shotgun (WGS) entry which is preliminary data.</text>
</comment>
<dbReference type="EMBL" id="JARK01001496">
    <property type="protein sequence ID" value="EYB95439.1"/>
    <property type="molecule type" value="Genomic_DNA"/>
</dbReference>
<dbReference type="AlphaFoldDB" id="A0A016SYN0"/>
<keyword evidence="3" id="KW-1185">Reference proteome</keyword>
<gene>
    <name evidence="2" type="primary">Acey_s0160.g3355</name>
    <name evidence="2" type="ORF">Y032_0160g3355</name>
</gene>
<evidence type="ECO:0000256" key="1">
    <source>
        <dbReference type="SAM" id="MobiDB-lite"/>
    </source>
</evidence>
<feature type="compositionally biased region" description="Basic residues" evidence="1">
    <location>
        <begin position="148"/>
        <end position="166"/>
    </location>
</feature>
<evidence type="ECO:0000313" key="3">
    <source>
        <dbReference type="Proteomes" id="UP000024635"/>
    </source>
</evidence>
<feature type="compositionally biased region" description="Polar residues" evidence="1">
    <location>
        <begin position="132"/>
        <end position="147"/>
    </location>
</feature>
<protein>
    <submittedName>
        <fullName evidence="2">Uncharacterized protein</fullName>
    </submittedName>
</protein>
<feature type="region of interest" description="Disordered" evidence="1">
    <location>
        <begin position="91"/>
        <end position="188"/>
    </location>
</feature>